<evidence type="ECO:0000313" key="2">
    <source>
        <dbReference type="EMBL" id="SQC91712.1"/>
    </source>
</evidence>
<dbReference type="AlphaFoldDB" id="A0A2X3IGY1"/>
<sequence>MKKTPELAQKLAEEAIERDEWAAEINQLVLPKLVQQAGA</sequence>
<dbReference type="EMBL" id="UAVU01000008">
    <property type="protein sequence ID" value="SQC91712.1"/>
    <property type="molecule type" value="Genomic_DNA"/>
</dbReference>
<protein>
    <submittedName>
        <fullName evidence="2">DNA polymerase III tau subunit V interacting with alpha</fullName>
    </submittedName>
</protein>
<dbReference type="Pfam" id="PF12170">
    <property type="entry name" value="DNA_pol3_tau_5"/>
    <property type="match status" value="1"/>
</dbReference>
<proteinExistence type="predicted"/>
<reference evidence="2 3" key="1">
    <citation type="submission" date="2018-06" db="EMBL/GenBank/DDBJ databases">
        <authorList>
            <consortium name="Pathogen Informatics"/>
            <person name="Doyle S."/>
        </authorList>
    </citation>
    <scope>NUCLEOTIDE SEQUENCE [LARGE SCALE GENOMIC DNA]</scope>
    <source>
        <strain evidence="2 3">NCTC12120</strain>
    </source>
</reference>
<dbReference type="InterPro" id="IPR038249">
    <property type="entry name" value="PolIII_tau_V_sf"/>
</dbReference>
<dbReference type="Gene3D" id="3.30.300.150">
    <property type="entry name" value="DNA polymerase III, tau subunit, domain V"/>
    <property type="match status" value="1"/>
</dbReference>
<evidence type="ECO:0000313" key="3">
    <source>
        <dbReference type="Proteomes" id="UP000251197"/>
    </source>
</evidence>
<dbReference type="InterPro" id="IPR021029">
    <property type="entry name" value="DNA_pol_III_tau_dom-5"/>
</dbReference>
<name>A0A2X3IGY1_9ENTR</name>
<dbReference type="GO" id="GO:0003887">
    <property type="term" value="F:DNA-directed DNA polymerase activity"/>
    <property type="evidence" value="ECO:0007669"/>
    <property type="project" value="InterPro"/>
</dbReference>
<dbReference type="Proteomes" id="UP000251197">
    <property type="component" value="Unassembled WGS sequence"/>
</dbReference>
<feature type="domain" description="DNA polymerase III tau subunit" evidence="1">
    <location>
        <begin position="2"/>
        <end position="36"/>
    </location>
</feature>
<gene>
    <name evidence="2" type="ORF">NCTC12120_04885</name>
</gene>
<organism evidence="2 3">
    <name type="scientific">Cedecea neteri</name>
    <dbReference type="NCBI Taxonomy" id="158822"/>
    <lineage>
        <taxon>Bacteria</taxon>
        <taxon>Pseudomonadati</taxon>
        <taxon>Pseudomonadota</taxon>
        <taxon>Gammaproteobacteria</taxon>
        <taxon>Enterobacterales</taxon>
        <taxon>Enterobacteriaceae</taxon>
        <taxon>Cedecea</taxon>
    </lineage>
</organism>
<evidence type="ECO:0000259" key="1">
    <source>
        <dbReference type="Pfam" id="PF12170"/>
    </source>
</evidence>
<accession>A0A2X3IGY1</accession>